<evidence type="ECO:0000256" key="9">
    <source>
        <dbReference type="SAM" id="MobiDB-lite"/>
    </source>
</evidence>
<dbReference type="InterPro" id="IPR022533">
    <property type="entry name" value="Cox20"/>
</dbReference>
<dbReference type="PANTHER" id="PTHR31586">
    <property type="entry name" value="CYTOCHROME C OXIDASE PROTEIN 20"/>
    <property type="match status" value="1"/>
</dbReference>
<keyword evidence="4 10" id="KW-0812">Transmembrane</keyword>
<dbReference type="GO" id="GO:0033617">
    <property type="term" value="P:mitochondrial respiratory chain complex IV assembly"/>
    <property type="evidence" value="ECO:0007669"/>
    <property type="project" value="InterPro"/>
</dbReference>
<evidence type="ECO:0000256" key="7">
    <source>
        <dbReference type="ARBA" id="ARBA00023128"/>
    </source>
</evidence>
<feature type="region of interest" description="Disordered" evidence="9">
    <location>
        <begin position="158"/>
        <end position="222"/>
    </location>
</feature>
<evidence type="ECO:0000256" key="4">
    <source>
        <dbReference type="ARBA" id="ARBA00022692"/>
    </source>
</evidence>
<protein>
    <recommendedName>
        <fullName evidence="3">Cytochrome c oxidase assembly protein COX20, mitochondrial</fullName>
    </recommendedName>
</protein>
<dbReference type="EMBL" id="KQ474083">
    <property type="protein sequence ID" value="KPV73313.1"/>
    <property type="molecule type" value="Genomic_DNA"/>
</dbReference>
<keyword evidence="6 10" id="KW-1133">Transmembrane helix</keyword>
<dbReference type="GO" id="GO:0005743">
    <property type="term" value="C:mitochondrial inner membrane"/>
    <property type="evidence" value="ECO:0007669"/>
    <property type="project" value="UniProtKB-SubCell"/>
</dbReference>
<proteinExistence type="inferred from homology"/>
<keyword evidence="8 10" id="KW-0472">Membrane</keyword>
<evidence type="ECO:0000256" key="6">
    <source>
        <dbReference type="ARBA" id="ARBA00022989"/>
    </source>
</evidence>
<evidence type="ECO:0000256" key="1">
    <source>
        <dbReference type="ARBA" id="ARBA00004273"/>
    </source>
</evidence>
<comment type="similarity">
    <text evidence="2">Belongs to the COX20 family.</text>
</comment>
<reference evidence="11 12" key="1">
    <citation type="journal article" date="2015" name="Front. Microbiol.">
        <title>Genome sequence of the plant growth promoting endophytic yeast Rhodotorula graminis WP1.</title>
        <authorList>
            <person name="Firrincieli A."/>
            <person name="Otillar R."/>
            <person name="Salamov A."/>
            <person name="Schmutz J."/>
            <person name="Khan Z."/>
            <person name="Redman R.S."/>
            <person name="Fleck N.D."/>
            <person name="Lindquist E."/>
            <person name="Grigoriev I.V."/>
            <person name="Doty S.L."/>
        </authorList>
    </citation>
    <scope>NUCLEOTIDE SEQUENCE [LARGE SCALE GENOMIC DNA]</scope>
    <source>
        <strain evidence="11 12">WP1</strain>
    </source>
</reference>
<feature type="region of interest" description="Disordered" evidence="9">
    <location>
        <begin position="1"/>
        <end position="43"/>
    </location>
</feature>
<dbReference type="OMA" id="NWAVGMF"/>
<dbReference type="Pfam" id="PF12597">
    <property type="entry name" value="Cox20"/>
    <property type="match status" value="1"/>
</dbReference>
<accession>A0A0P9F184</accession>
<comment type="subcellular location">
    <subcellularLocation>
        <location evidence="1">Mitochondrion inner membrane</location>
    </subcellularLocation>
</comment>
<organism evidence="11 12">
    <name type="scientific">Rhodotorula graminis (strain WP1)</name>
    <dbReference type="NCBI Taxonomy" id="578459"/>
    <lineage>
        <taxon>Eukaryota</taxon>
        <taxon>Fungi</taxon>
        <taxon>Dikarya</taxon>
        <taxon>Basidiomycota</taxon>
        <taxon>Pucciniomycotina</taxon>
        <taxon>Microbotryomycetes</taxon>
        <taxon>Sporidiobolales</taxon>
        <taxon>Sporidiobolaceae</taxon>
        <taxon>Rhodotorula</taxon>
    </lineage>
</organism>
<dbReference type="GeneID" id="28978101"/>
<sequence>MSSSAVPPSGLAPAPNAAPTSPLDGTADPAQAASPDDANTQHKPSVLDAAKTIRPLEDLQRLPNMPCARYSLLFGIVAGVSVGCLRFVFSRTARRGTLMGGGGGAGRWAEVGAAANWAVGAWGVGSLGAWETCRARQTAEAARMNALVSEIKARRAAKGPKPATAAADLERPSSGPAGIRVGALGEEVRRDQDPARGPGAGASELPVEPERKTGGGWFGGRI</sequence>
<evidence type="ECO:0000256" key="8">
    <source>
        <dbReference type="ARBA" id="ARBA00023136"/>
    </source>
</evidence>
<keyword evidence="5" id="KW-0999">Mitochondrion inner membrane</keyword>
<evidence type="ECO:0000256" key="3">
    <source>
        <dbReference type="ARBA" id="ARBA00017689"/>
    </source>
</evidence>
<evidence type="ECO:0000256" key="10">
    <source>
        <dbReference type="SAM" id="Phobius"/>
    </source>
</evidence>
<dbReference type="PANTHER" id="PTHR31586:SF1">
    <property type="entry name" value="CYTOCHROME C OXIDASE ASSEMBLY PROTEIN COX20, MITOCHONDRIAL"/>
    <property type="match status" value="1"/>
</dbReference>
<evidence type="ECO:0000256" key="5">
    <source>
        <dbReference type="ARBA" id="ARBA00022792"/>
    </source>
</evidence>
<feature type="compositionally biased region" description="Low complexity" evidence="9">
    <location>
        <begin position="27"/>
        <end position="38"/>
    </location>
</feature>
<name>A0A0P9F184_RHOGW</name>
<evidence type="ECO:0000256" key="2">
    <source>
        <dbReference type="ARBA" id="ARBA00009575"/>
    </source>
</evidence>
<dbReference type="OrthoDB" id="14603at2759"/>
<keyword evidence="12" id="KW-1185">Reference proteome</keyword>
<evidence type="ECO:0000313" key="11">
    <source>
        <dbReference type="EMBL" id="KPV73313.1"/>
    </source>
</evidence>
<keyword evidence="7" id="KW-0496">Mitochondrion</keyword>
<dbReference type="AlphaFoldDB" id="A0A0P9F184"/>
<evidence type="ECO:0000313" key="12">
    <source>
        <dbReference type="Proteomes" id="UP000053890"/>
    </source>
</evidence>
<dbReference type="Proteomes" id="UP000053890">
    <property type="component" value="Unassembled WGS sequence"/>
</dbReference>
<gene>
    <name evidence="11" type="ORF">RHOBADRAFT_55073</name>
</gene>
<dbReference type="RefSeq" id="XP_018269362.1">
    <property type="nucleotide sequence ID" value="XM_018417653.1"/>
</dbReference>
<feature type="transmembrane region" description="Helical" evidence="10">
    <location>
        <begin position="70"/>
        <end position="89"/>
    </location>
</feature>